<dbReference type="AlphaFoldDB" id="A0A382NHH0"/>
<sequence>MAEQTVIESVRNTMQAEMRRDDSVIFLGEDIGARGGVFLASDGFVEEFGASRVIDTPLAESSICGVALGAAVNGMRPIAEIQFADFVWPAINQIIGEASKVRYGTYGVKNAPMTIRVPYGGGVRGGLYHSQSVEVLFAHTPGLSVVAPATPYDMKGLLASAIRSDDPVIVLEHKRTYRLVKGEVPSEEYTIPIGKAEIKRPGTDMTVVTYGLMLHYALQAAELAADSGIDVEVLDLRTLRPIDADSITESVSRTGKVLIVQEDTPAVSISSEVSAIIGERCFFDLDGPITRLAPPEIPPMPFSPIQEAAFMPSSETIFQAITKLAEL</sequence>
<evidence type="ECO:0000256" key="3">
    <source>
        <dbReference type="ARBA" id="ARBA00023052"/>
    </source>
</evidence>
<comment type="cofactor">
    <cofactor evidence="1">
        <name>thiamine diphosphate</name>
        <dbReference type="ChEBI" id="CHEBI:58937"/>
    </cofactor>
</comment>
<dbReference type="FunFam" id="3.40.50.920:FF:000001">
    <property type="entry name" value="Pyruvate dehydrogenase E1 beta subunit"/>
    <property type="match status" value="1"/>
</dbReference>
<dbReference type="InterPro" id="IPR029061">
    <property type="entry name" value="THDP-binding"/>
</dbReference>
<protein>
    <recommendedName>
        <fullName evidence="4">Transketolase-like pyrimidine-binding domain-containing protein</fullName>
    </recommendedName>
</protein>
<dbReference type="GO" id="GO:0016491">
    <property type="term" value="F:oxidoreductase activity"/>
    <property type="evidence" value="ECO:0007669"/>
    <property type="project" value="UniProtKB-KW"/>
</dbReference>
<feature type="domain" description="Transketolase-like pyrimidine-binding" evidence="4">
    <location>
        <begin position="4"/>
        <end position="179"/>
    </location>
</feature>
<accession>A0A382NHH0</accession>
<dbReference type="InterPro" id="IPR033248">
    <property type="entry name" value="Transketolase_C"/>
</dbReference>
<dbReference type="Pfam" id="PF02779">
    <property type="entry name" value="Transket_pyr"/>
    <property type="match status" value="1"/>
</dbReference>
<proteinExistence type="predicted"/>
<dbReference type="PANTHER" id="PTHR43257:SF2">
    <property type="entry name" value="PYRUVATE DEHYDROGENASE E1 COMPONENT SUBUNIT BETA"/>
    <property type="match status" value="1"/>
</dbReference>
<dbReference type="InterPro" id="IPR009014">
    <property type="entry name" value="Transketo_C/PFOR_II"/>
</dbReference>
<dbReference type="Pfam" id="PF02780">
    <property type="entry name" value="Transketolase_C"/>
    <property type="match status" value="1"/>
</dbReference>
<name>A0A382NHH0_9ZZZZ</name>
<dbReference type="SUPFAM" id="SSF52922">
    <property type="entry name" value="TK C-terminal domain-like"/>
    <property type="match status" value="1"/>
</dbReference>
<dbReference type="SMART" id="SM00861">
    <property type="entry name" value="Transket_pyr"/>
    <property type="match status" value="1"/>
</dbReference>
<evidence type="ECO:0000256" key="2">
    <source>
        <dbReference type="ARBA" id="ARBA00023002"/>
    </source>
</evidence>
<dbReference type="SUPFAM" id="SSF52518">
    <property type="entry name" value="Thiamin diphosphate-binding fold (THDP-binding)"/>
    <property type="match status" value="1"/>
</dbReference>
<dbReference type="FunFam" id="3.40.50.970:FF:000001">
    <property type="entry name" value="Pyruvate dehydrogenase E1 beta subunit"/>
    <property type="match status" value="1"/>
</dbReference>
<gene>
    <name evidence="5" type="ORF">METZ01_LOCUS313493</name>
</gene>
<dbReference type="Gene3D" id="3.40.50.920">
    <property type="match status" value="1"/>
</dbReference>
<dbReference type="CDD" id="cd07036">
    <property type="entry name" value="TPP_PYR_E1-PDHc-beta_like"/>
    <property type="match status" value="1"/>
</dbReference>
<evidence type="ECO:0000256" key="1">
    <source>
        <dbReference type="ARBA" id="ARBA00001964"/>
    </source>
</evidence>
<dbReference type="EMBL" id="UINC01100520">
    <property type="protein sequence ID" value="SVC60639.1"/>
    <property type="molecule type" value="Genomic_DNA"/>
</dbReference>
<keyword evidence="3" id="KW-0786">Thiamine pyrophosphate</keyword>
<evidence type="ECO:0000313" key="5">
    <source>
        <dbReference type="EMBL" id="SVC60639.1"/>
    </source>
</evidence>
<dbReference type="InterPro" id="IPR005475">
    <property type="entry name" value="Transketolase-like_Pyr-bd"/>
</dbReference>
<dbReference type="PANTHER" id="PTHR43257">
    <property type="entry name" value="PYRUVATE DEHYDROGENASE E1 COMPONENT BETA SUBUNIT"/>
    <property type="match status" value="1"/>
</dbReference>
<reference evidence="5" key="1">
    <citation type="submission" date="2018-05" db="EMBL/GenBank/DDBJ databases">
        <authorList>
            <person name="Lanie J.A."/>
            <person name="Ng W.-L."/>
            <person name="Kazmierczak K.M."/>
            <person name="Andrzejewski T.M."/>
            <person name="Davidsen T.M."/>
            <person name="Wayne K.J."/>
            <person name="Tettelin H."/>
            <person name="Glass J.I."/>
            <person name="Rusch D."/>
            <person name="Podicherti R."/>
            <person name="Tsui H.-C.T."/>
            <person name="Winkler M.E."/>
        </authorList>
    </citation>
    <scope>NUCLEOTIDE SEQUENCE</scope>
</reference>
<evidence type="ECO:0000259" key="4">
    <source>
        <dbReference type="SMART" id="SM00861"/>
    </source>
</evidence>
<keyword evidence="2" id="KW-0560">Oxidoreductase</keyword>
<organism evidence="5">
    <name type="scientific">marine metagenome</name>
    <dbReference type="NCBI Taxonomy" id="408172"/>
    <lineage>
        <taxon>unclassified sequences</taxon>
        <taxon>metagenomes</taxon>
        <taxon>ecological metagenomes</taxon>
    </lineage>
</organism>
<dbReference type="Gene3D" id="3.40.50.970">
    <property type="match status" value="1"/>
</dbReference>